<keyword evidence="1" id="KW-0802">TPR repeat</keyword>
<gene>
    <name evidence="4" type="ORF">Enr8_18080</name>
</gene>
<protein>
    <submittedName>
        <fullName evidence="4">Tetratricopeptide repeat protein</fullName>
    </submittedName>
</protein>
<dbReference type="PROSITE" id="PS50005">
    <property type="entry name" value="TPR"/>
    <property type="match status" value="1"/>
</dbReference>
<dbReference type="PANTHER" id="PTHR12558:SF13">
    <property type="entry name" value="CELL DIVISION CYCLE PROTEIN 27 HOMOLOG"/>
    <property type="match status" value="1"/>
</dbReference>
<evidence type="ECO:0000256" key="1">
    <source>
        <dbReference type="PROSITE-ProRule" id="PRU00339"/>
    </source>
</evidence>
<organism evidence="4 5">
    <name type="scientific">Blastopirellula retiformator</name>
    <dbReference type="NCBI Taxonomy" id="2527970"/>
    <lineage>
        <taxon>Bacteria</taxon>
        <taxon>Pseudomonadati</taxon>
        <taxon>Planctomycetota</taxon>
        <taxon>Planctomycetia</taxon>
        <taxon>Pirellulales</taxon>
        <taxon>Pirellulaceae</taxon>
        <taxon>Blastopirellula</taxon>
    </lineage>
</organism>
<dbReference type="InterPro" id="IPR039568">
    <property type="entry name" value="Peptidase_MA-like_dom"/>
</dbReference>
<dbReference type="Gene3D" id="1.25.40.10">
    <property type="entry name" value="Tetratricopeptide repeat domain"/>
    <property type="match status" value="3"/>
</dbReference>
<reference evidence="4 5" key="1">
    <citation type="submission" date="2019-02" db="EMBL/GenBank/DDBJ databases">
        <title>Deep-cultivation of Planctomycetes and their phenomic and genomic characterization uncovers novel biology.</title>
        <authorList>
            <person name="Wiegand S."/>
            <person name="Jogler M."/>
            <person name="Boedeker C."/>
            <person name="Pinto D."/>
            <person name="Vollmers J."/>
            <person name="Rivas-Marin E."/>
            <person name="Kohn T."/>
            <person name="Peeters S.H."/>
            <person name="Heuer A."/>
            <person name="Rast P."/>
            <person name="Oberbeckmann S."/>
            <person name="Bunk B."/>
            <person name="Jeske O."/>
            <person name="Meyerdierks A."/>
            <person name="Storesund J.E."/>
            <person name="Kallscheuer N."/>
            <person name="Luecker S."/>
            <person name="Lage O.M."/>
            <person name="Pohl T."/>
            <person name="Merkel B.J."/>
            <person name="Hornburger P."/>
            <person name="Mueller R.-W."/>
            <person name="Bruemmer F."/>
            <person name="Labrenz M."/>
            <person name="Spormann A.M."/>
            <person name="Op Den Camp H."/>
            <person name="Overmann J."/>
            <person name="Amann R."/>
            <person name="Jetten M.S.M."/>
            <person name="Mascher T."/>
            <person name="Medema M.H."/>
            <person name="Devos D.P."/>
            <person name="Kaster A.-K."/>
            <person name="Ovreas L."/>
            <person name="Rohde M."/>
            <person name="Galperin M.Y."/>
            <person name="Jogler C."/>
        </authorList>
    </citation>
    <scope>NUCLEOTIDE SEQUENCE [LARGE SCALE GENOMIC DNA]</scope>
    <source>
        <strain evidence="4 5">Enr8</strain>
    </source>
</reference>
<sequence>MVVVGVLFAGRTAAAETLAEARELFRTGQYEECVTAATAEIEDGTYSEEWRLLRLHSQLRLGRYADALTALEEAKKVNTYSLRLRWLERDVRRFNGESAKAKEVLAEIAAEVERLSARYRSPEDMVVVGKFFLEIGADPKQIRTNLFKQIQQRAPGFSGGFIVAGELALAKNDYALAAEDFQAAIKIDSDNPQVLYGLARAFESSDSEKAEGYLSKALEINPNYIPGLLMLAESHLHTERFDECEKLLQKILSINPAEPKAWAIRAVIAHLQSDEAAEKKARSEALKHWTDNPEVDFLIGKYLARSYRFAEGAAAQRRALDFDSSYLPAKMELANDLLRLGNEEEGWKLAEEVFDADNYNVVAHNLATLHDHMSKYRTLTSAGFVVRMDAQEAQIYGPRVLELLAEAKQGLCEKYDVELPETVAVEIFPRQQDFAIRTFGLPGGAGFLGVCFGSVVTMNSPASQGSTPSNWEAVLWHEFCHVVTLTKTHNKMPRWLSEGISVYEERLRDPAWGQSMSVRYREMILGDDLTPVSELSGAFLRPKSPQHLMFAYYESSLVVEFLVDKFGVETLRAILDDLRKGLLINDAITRHAGPVETFDAEFEKYIRAQANSFADGADFVEEELPSGGDLAAWERWLADHPDSFSGLSGYARALITEEKWKEAQAPVDRLIELAPDYVGEGSGLPMKVRISRELGETEQELSVLEKWAKLSADALPVYRRLADLHGEQENWDQVAINARRMLAVNPLQPEPHRLLATAGEKSGDRDAAIEGLTILTQMDPFDPADVHYRAARLLHEAGRDEEARKQVLLALAEAPRYRDAHQLLLTLIQPAETLPEEEAADSKEEPMPAKPQPEEAQE</sequence>
<keyword evidence="5" id="KW-1185">Reference proteome</keyword>
<dbReference type="PANTHER" id="PTHR12558">
    <property type="entry name" value="CELL DIVISION CYCLE 16,23,27"/>
    <property type="match status" value="1"/>
</dbReference>
<dbReference type="RefSeq" id="WP_146430623.1">
    <property type="nucleotide sequence ID" value="NZ_SJPF01000002.1"/>
</dbReference>
<proteinExistence type="predicted"/>
<dbReference type="EMBL" id="SJPF01000002">
    <property type="protein sequence ID" value="TWT34400.1"/>
    <property type="molecule type" value="Genomic_DNA"/>
</dbReference>
<dbReference type="Pfam" id="PF14559">
    <property type="entry name" value="TPR_19"/>
    <property type="match status" value="1"/>
</dbReference>
<name>A0A5C5V8Q3_9BACT</name>
<dbReference type="SMART" id="SM00028">
    <property type="entry name" value="TPR"/>
    <property type="match status" value="7"/>
</dbReference>
<accession>A0A5C5V8Q3</accession>
<feature type="domain" description="Peptidase MA-like" evidence="3">
    <location>
        <begin position="474"/>
        <end position="593"/>
    </location>
</feature>
<dbReference type="InterPro" id="IPR019734">
    <property type="entry name" value="TPR_rpt"/>
</dbReference>
<dbReference type="GO" id="GO:0051301">
    <property type="term" value="P:cell division"/>
    <property type="evidence" value="ECO:0007669"/>
    <property type="project" value="TreeGrafter"/>
</dbReference>
<comment type="caution">
    <text evidence="4">The sequence shown here is derived from an EMBL/GenBank/DDBJ whole genome shotgun (WGS) entry which is preliminary data.</text>
</comment>
<dbReference type="Pfam" id="PF13432">
    <property type="entry name" value="TPR_16"/>
    <property type="match status" value="1"/>
</dbReference>
<evidence type="ECO:0000313" key="5">
    <source>
        <dbReference type="Proteomes" id="UP000318878"/>
    </source>
</evidence>
<feature type="region of interest" description="Disordered" evidence="2">
    <location>
        <begin position="830"/>
        <end position="858"/>
    </location>
</feature>
<dbReference type="OrthoDB" id="9787613at2"/>
<dbReference type="InterPro" id="IPR011990">
    <property type="entry name" value="TPR-like_helical_dom_sf"/>
</dbReference>
<evidence type="ECO:0000256" key="2">
    <source>
        <dbReference type="SAM" id="MobiDB-lite"/>
    </source>
</evidence>
<feature type="repeat" description="TPR" evidence="1">
    <location>
        <begin position="158"/>
        <end position="191"/>
    </location>
</feature>
<evidence type="ECO:0000313" key="4">
    <source>
        <dbReference type="EMBL" id="TWT34400.1"/>
    </source>
</evidence>
<dbReference type="Proteomes" id="UP000318878">
    <property type="component" value="Unassembled WGS sequence"/>
</dbReference>
<evidence type="ECO:0000259" key="3">
    <source>
        <dbReference type="Pfam" id="PF13485"/>
    </source>
</evidence>
<dbReference type="AlphaFoldDB" id="A0A5C5V8Q3"/>
<dbReference type="SUPFAM" id="SSF48452">
    <property type="entry name" value="TPR-like"/>
    <property type="match status" value="3"/>
</dbReference>
<dbReference type="Pfam" id="PF13485">
    <property type="entry name" value="Peptidase_MA_2"/>
    <property type="match status" value="1"/>
</dbReference>